<evidence type="ECO:0000256" key="1">
    <source>
        <dbReference type="ARBA" id="ARBA00023284"/>
    </source>
</evidence>
<dbReference type="CDD" id="cd02966">
    <property type="entry name" value="TlpA_like_family"/>
    <property type="match status" value="1"/>
</dbReference>
<reference evidence="4 5" key="1">
    <citation type="submission" date="2018-06" db="EMBL/GenBank/DDBJ databases">
        <title>Complete genome of Desulfovibrio indonesiensis P37SLT.</title>
        <authorList>
            <person name="Crispim J.S."/>
            <person name="Vidigal P.M.P."/>
            <person name="Silva L.C.F."/>
            <person name="Laguardia C.N."/>
            <person name="Araujo L.C."/>
            <person name="Dias R.S."/>
            <person name="Sousa M.P."/>
            <person name="Paula S.O."/>
            <person name="Silva C."/>
        </authorList>
    </citation>
    <scope>NUCLEOTIDE SEQUENCE [LARGE SCALE GENOMIC DNA]</scope>
    <source>
        <strain evidence="4 5">P37SLT</strain>
    </source>
</reference>
<organism evidence="4 5">
    <name type="scientific">Oceanidesulfovibrio indonesiensis</name>
    <dbReference type="NCBI Taxonomy" id="54767"/>
    <lineage>
        <taxon>Bacteria</taxon>
        <taxon>Pseudomonadati</taxon>
        <taxon>Thermodesulfobacteriota</taxon>
        <taxon>Desulfovibrionia</taxon>
        <taxon>Desulfovibrionales</taxon>
        <taxon>Desulfovibrionaceae</taxon>
        <taxon>Oceanidesulfovibrio</taxon>
    </lineage>
</organism>
<keyword evidence="1" id="KW-0676">Redox-active center</keyword>
<feature type="domain" description="Thioredoxin" evidence="3">
    <location>
        <begin position="39"/>
        <end position="197"/>
    </location>
</feature>
<evidence type="ECO:0000256" key="2">
    <source>
        <dbReference type="SAM" id="SignalP"/>
    </source>
</evidence>
<keyword evidence="5" id="KW-1185">Reference proteome</keyword>
<accession>A0A7M3MB49</accession>
<dbReference type="InterPro" id="IPR036249">
    <property type="entry name" value="Thioredoxin-like_sf"/>
</dbReference>
<feature type="chain" id="PRO_5029549061" evidence="2">
    <location>
        <begin position="30"/>
        <end position="199"/>
    </location>
</feature>
<dbReference type="InterPro" id="IPR017937">
    <property type="entry name" value="Thioredoxin_CS"/>
</dbReference>
<dbReference type="InterPro" id="IPR000866">
    <property type="entry name" value="AhpC/TSA"/>
</dbReference>
<feature type="signal peptide" evidence="2">
    <location>
        <begin position="1"/>
        <end position="29"/>
    </location>
</feature>
<dbReference type="PROSITE" id="PS00194">
    <property type="entry name" value="THIOREDOXIN_1"/>
    <property type="match status" value="1"/>
</dbReference>
<dbReference type="EMBL" id="QMIE01000020">
    <property type="protein sequence ID" value="TVM14859.1"/>
    <property type="molecule type" value="Genomic_DNA"/>
</dbReference>
<proteinExistence type="predicted"/>
<dbReference type="OrthoDB" id="5516057at2"/>
<keyword evidence="2" id="KW-0732">Signal</keyword>
<dbReference type="PROSITE" id="PS51352">
    <property type="entry name" value="THIOREDOXIN_2"/>
    <property type="match status" value="1"/>
</dbReference>
<dbReference type="GO" id="GO:0016209">
    <property type="term" value="F:antioxidant activity"/>
    <property type="evidence" value="ECO:0007669"/>
    <property type="project" value="InterPro"/>
</dbReference>
<name>A0A7M3MB49_9BACT</name>
<gene>
    <name evidence="4" type="ORF">DPQ33_16680</name>
</gene>
<evidence type="ECO:0000313" key="5">
    <source>
        <dbReference type="Proteomes" id="UP000448292"/>
    </source>
</evidence>
<dbReference type="Gene3D" id="3.40.30.10">
    <property type="entry name" value="Glutaredoxin"/>
    <property type="match status" value="1"/>
</dbReference>
<dbReference type="InterPro" id="IPR013766">
    <property type="entry name" value="Thioredoxin_domain"/>
</dbReference>
<comment type="caution">
    <text evidence="4">The sequence shown here is derived from an EMBL/GenBank/DDBJ whole genome shotgun (WGS) entry which is preliminary data.</text>
</comment>
<protein>
    <submittedName>
        <fullName evidence="4">TlpA family protein disulfide reductase</fullName>
    </submittedName>
</protein>
<evidence type="ECO:0000259" key="3">
    <source>
        <dbReference type="PROSITE" id="PS51352"/>
    </source>
</evidence>
<sequence>MRALHPSTLWPLAVSALLFVALAALPARAASLADEEKVLDEGMELADIQLAGTNEQYAEYLGIPAGQPFALSDIEADYLLIQVFSMYCPHCQREAPHMKALHERLLTSDHAGALKIIGLGVGNSEYEVGFFRDEYDLAFPLLPDPDYAAYDHVGAVGTPFYALVDLKDEGGHPVLFTQEGTFEDEDAFYELLMEKAGLK</sequence>
<dbReference type="Pfam" id="PF00578">
    <property type="entry name" value="AhpC-TSA"/>
    <property type="match status" value="1"/>
</dbReference>
<dbReference type="Proteomes" id="UP000448292">
    <property type="component" value="Unassembled WGS sequence"/>
</dbReference>
<evidence type="ECO:0000313" key="4">
    <source>
        <dbReference type="EMBL" id="TVM14859.1"/>
    </source>
</evidence>
<dbReference type="RefSeq" id="WP_144304363.1">
    <property type="nucleotide sequence ID" value="NZ_QMIE01000020.1"/>
</dbReference>
<dbReference type="AlphaFoldDB" id="A0A7M3MB49"/>
<dbReference type="GO" id="GO:0016491">
    <property type="term" value="F:oxidoreductase activity"/>
    <property type="evidence" value="ECO:0007669"/>
    <property type="project" value="InterPro"/>
</dbReference>
<dbReference type="SUPFAM" id="SSF52833">
    <property type="entry name" value="Thioredoxin-like"/>
    <property type="match status" value="1"/>
</dbReference>